<dbReference type="Proteomes" id="UP001497453">
    <property type="component" value="Chromosome 1"/>
</dbReference>
<feature type="compositionally biased region" description="Low complexity" evidence="9">
    <location>
        <begin position="1098"/>
        <end position="1111"/>
    </location>
</feature>
<dbReference type="Pfam" id="PF00069">
    <property type="entry name" value="Pkinase"/>
    <property type="match status" value="1"/>
</dbReference>
<keyword evidence="12" id="KW-1185">Reference proteome</keyword>
<comment type="catalytic activity">
    <reaction evidence="8">
        <text>L-seryl-[protein] + ATP = O-phospho-L-seryl-[protein] + ADP + H(+)</text>
        <dbReference type="Rhea" id="RHEA:17989"/>
        <dbReference type="Rhea" id="RHEA-COMP:9863"/>
        <dbReference type="Rhea" id="RHEA-COMP:11604"/>
        <dbReference type="ChEBI" id="CHEBI:15378"/>
        <dbReference type="ChEBI" id="CHEBI:29999"/>
        <dbReference type="ChEBI" id="CHEBI:30616"/>
        <dbReference type="ChEBI" id="CHEBI:83421"/>
        <dbReference type="ChEBI" id="CHEBI:456216"/>
        <dbReference type="EC" id="2.7.11.1"/>
    </reaction>
</comment>
<dbReference type="Gene3D" id="1.10.510.10">
    <property type="entry name" value="Transferase(Phosphotransferase) domain 1"/>
    <property type="match status" value="1"/>
</dbReference>
<organism evidence="11 12">
    <name type="scientific">Somion occarium</name>
    <dbReference type="NCBI Taxonomy" id="3059160"/>
    <lineage>
        <taxon>Eukaryota</taxon>
        <taxon>Fungi</taxon>
        <taxon>Dikarya</taxon>
        <taxon>Basidiomycota</taxon>
        <taxon>Agaricomycotina</taxon>
        <taxon>Agaricomycetes</taxon>
        <taxon>Polyporales</taxon>
        <taxon>Cerrenaceae</taxon>
        <taxon>Somion</taxon>
    </lineage>
</organism>
<evidence type="ECO:0000256" key="7">
    <source>
        <dbReference type="ARBA" id="ARBA00047899"/>
    </source>
</evidence>
<accession>A0ABP1CG50</accession>
<feature type="compositionally biased region" description="Basic and acidic residues" evidence="9">
    <location>
        <begin position="1416"/>
        <end position="1425"/>
    </location>
</feature>
<feature type="region of interest" description="Disordered" evidence="9">
    <location>
        <begin position="389"/>
        <end position="408"/>
    </location>
</feature>
<feature type="compositionally biased region" description="Polar residues" evidence="9">
    <location>
        <begin position="877"/>
        <end position="886"/>
    </location>
</feature>
<feature type="compositionally biased region" description="Gly residues" evidence="9">
    <location>
        <begin position="1430"/>
        <end position="1448"/>
    </location>
</feature>
<dbReference type="InterPro" id="IPR011009">
    <property type="entry name" value="Kinase-like_dom_sf"/>
</dbReference>
<dbReference type="PROSITE" id="PS50011">
    <property type="entry name" value="PROTEIN_KINASE_DOM"/>
    <property type="match status" value="1"/>
</dbReference>
<dbReference type="SMART" id="SM00220">
    <property type="entry name" value="S_TKc"/>
    <property type="match status" value="1"/>
</dbReference>
<evidence type="ECO:0000256" key="8">
    <source>
        <dbReference type="ARBA" id="ARBA00048679"/>
    </source>
</evidence>
<feature type="compositionally biased region" description="Pro residues" evidence="9">
    <location>
        <begin position="520"/>
        <end position="535"/>
    </location>
</feature>
<feature type="compositionally biased region" description="Basic and acidic residues" evidence="9">
    <location>
        <begin position="456"/>
        <end position="476"/>
    </location>
</feature>
<feature type="compositionally biased region" description="Low complexity" evidence="9">
    <location>
        <begin position="609"/>
        <end position="629"/>
    </location>
</feature>
<proteinExistence type="predicted"/>
<dbReference type="InterPro" id="IPR000719">
    <property type="entry name" value="Prot_kinase_dom"/>
</dbReference>
<dbReference type="SUPFAM" id="SSF56112">
    <property type="entry name" value="Protein kinase-like (PK-like)"/>
    <property type="match status" value="1"/>
</dbReference>
<feature type="compositionally biased region" description="Low complexity" evidence="9">
    <location>
        <begin position="504"/>
        <end position="519"/>
    </location>
</feature>
<feature type="compositionally biased region" description="Polar residues" evidence="9">
    <location>
        <begin position="1371"/>
        <end position="1384"/>
    </location>
</feature>
<dbReference type="CDD" id="cd14037">
    <property type="entry name" value="STKc_NAK_like"/>
    <property type="match status" value="1"/>
</dbReference>
<keyword evidence="5" id="KW-0418">Kinase</keyword>
<feature type="region of interest" description="Disordered" evidence="9">
    <location>
        <begin position="448"/>
        <end position="1448"/>
    </location>
</feature>
<sequence>MAQAQAYHQPFVQANKGTLMPGQAITVNKYTVQIERYLSQGGFAHVYLVRTATPVLNTTHHVLKRIAVPNEAMLAEVKKEVDIMRILKGHPNIVCLIDAAWHRMANGTYEVFILMEFCPGGGIIDMMNRRLRERLTEQEILTIFVDVCEGLAAMHALKPPLLHRDLKVENILQASETSFKLCDFGSATPVQKVPSNTQEIRMLEADLNRHTTLQYRAPEMVDVYLRRPIDEKSDVWALGVLLYKLCYYTTPFEEHGPLAILNVQYKIPPYPVYSQQMNSLIASMLREHGTQRPSVFEVLNHVHTLRGTKSRCSYQLPSKQPPLSPRALAPGPLQALSPNVMSPPSPRTNPLDDLVFYKSRQPSLSPARNAGVEAREKVLDAIAPMRRGRPASAVISTPPSSPRKERNVAPLGTHMKFGTDGDRAWHGVRGHKSGMATFGGGANLNASNHDAWGLSGREKDRDQRDGKSEEKAKGFDNDFASFGRGFGDSFQPAKSPLPPPSPKIPQSQNQSHPQTQPTSIPRPTPSPSKPAPSPHPQSKDAFEGLGLTSPPPPPTLGEARRVRTGVATLGAPASSDASNRSGRSASNYLNAPSTGQVLGIGTSNTTYRPPSSHSPMPSASSKPARSASPQVEAWKPHGNLSASSSRSFGEMSVEERFPSLEDLDREFTSPLVTPHGKEKSIHVPSQPSSTERIGEKHLPARPLSRGPGGGLRTGNLPGINGTTAGTTPATSSNRFNGVKSQQVTGAAMRESRMASSRQPTANYSQGDYLSGGRDVPTSPSRPQLTRRHRSSISIKPTQRAPPPEATLISTSAQLSPPALPPRPSASPRQESRDWLTGASDDEASSKSQPVLRESPSKRASFIEKSPVMIQKPLEAVTGSQDWPTSQDLEKQIEQQREKERMKEQERAKERERQRHREHERERDRVKELEHQKGREKNRSRAASTKSTKAFVTRTGTGTQPSDRSLQLPRVDTNAAQRSSAGSSPSGLTSNWSPIESTSRPPSPAKRGSTSSSSDDGPEDLNGFVPKGGIRQKVKEHDEVRKGHITTTPLKEEPARRRRSKGRQSSVHDLVDLWGGGVDKDAKVPRSTSPDKRSMIIMPSSTSKPRSSSPQPLISTATSDESPLATTTSRFMPPRPPSSQQHRRAPSTKPTPNARALPAPIPTASSGRARPQSMIVSPRSAPLESKANAPTRGSLSSSVSAQQQTLSPPAPDARSRRSARRSSISDMVQRYEAIGGRPGPGPPAPAAKPAGLSVKVASTGVGGSTGGATSTDTGLSSPASAASRFPRLSPTSSPVLSKASLAVPDDSDHGQAITPAAIPVPSQKDVLSRGRASPAPSLSGLPTRGSASSSFMKNPDIHAAAVNGLPRGASPLQISRPSPGITSQEPVPASPTRKVVTPPEEPRSPSPEKPYQGVSKLIDRWQRAVEESGEIGVGKGAGPKRGSLSGRGR</sequence>
<feature type="compositionally biased region" description="Polar residues" evidence="9">
    <location>
        <begin position="1190"/>
        <end position="1205"/>
    </location>
</feature>
<keyword evidence="6" id="KW-0067">ATP-binding</keyword>
<evidence type="ECO:0000313" key="11">
    <source>
        <dbReference type="EMBL" id="CAL1694652.1"/>
    </source>
</evidence>
<evidence type="ECO:0000256" key="2">
    <source>
        <dbReference type="ARBA" id="ARBA00022527"/>
    </source>
</evidence>
<feature type="compositionally biased region" description="Low complexity" evidence="9">
    <location>
        <begin position="1266"/>
        <end position="1289"/>
    </location>
</feature>
<reference evidence="12" key="1">
    <citation type="submission" date="2024-04" db="EMBL/GenBank/DDBJ databases">
        <authorList>
            <person name="Shaw F."/>
            <person name="Minotto A."/>
        </authorList>
    </citation>
    <scope>NUCLEOTIDE SEQUENCE [LARGE SCALE GENOMIC DNA]</scope>
</reference>
<gene>
    <name evidence="11" type="ORF">GFSPODELE1_LOCUS413</name>
</gene>
<feature type="compositionally biased region" description="Basic and acidic residues" evidence="9">
    <location>
        <begin position="1032"/>
        <end position="1041"/>
    </location>
</feature>
<feature type="compositionally biased region" description="Low complexity" evidence="9">
    <location>
        <begin position="713"/>
        <end position="733"/>
    </location>
</feature>
<dbReference type="EC" id="2.7.11.1" evidence="1"/>
<dbReference type="PANTHER" id="PTHR22967">
    <property type="entry name" value="SERINE/THREONINE PROTEIN KINASE"/>
    <property type="match status" value="1"/>
</dbReference>
<feature type="compositionally biased region" description="Basic and acidic residues" evidence="9">
    <location>
        <begin position="887"/>
        <end position="938"/>
    </location>
</feature>
<evidence type="ECO:0000259" key="10">
    <source>
        <dbReference type="PROSITE" id="PS50011"/>
    </source>
</evidence>
<dbReference type="PANTHER" id="PTHR22967:SF57">
    <property type="entry name" value="AUXILIN, ISOFORM A-RELATED"/>
    <property type="match status" value="1"/>
</dbReference>
<feature type="domain" description="Protein kinase" evidence="10">
    <location>
        <begin position="32"/>
        <end position="304"/>
    </location>
</feature>
<protein>
    <recommendedName>
        <fullName evidence="1">non-specific serine/threonine protein kinase</fullName>
        <ecNumber evidence="1">2.7.11.1</ecNumber>
    </recommendedName>
</protein>
<feature type="compositionally biased region" description="Low complexity" evidence="9">
    <location>
        <begin position="978"/>
        <end position="989"/>
    </location>
</feature>
<keyword evidence="2" id="KW-0723">Serine/threonine-protein kinase</keyword>
<keyword evidence="3" id="KW-0808">Transferase</keyword>
<name>A0ABP1CG50_9APHY</name>
<evidence type="ECO:0000256" key="1">
    <source>
        <dbReference type="ARBA" id="ARBA00012513"/>
    </source>
</evidence>
<evidence type="ECO:0000256" key="4">
    <source>
        <dbReference type="ARBA" id="ARBA00022741"/>
    </source>
</evidence>
<feature type="compositionally biased region" description="Polar residues" evidence="9">
    <location>
        <begin position="753"/>
        <end position="767"/>
    </location>
</feature>
<feature type="compositionally biased region" description="Polar residues" evidence="9">
    <location>
        <begin position="575"/>
        <end position="608"/>
    </location>
</feature>
<feature type="compositionally biased region" description="Polar residues" evidence="9">
    <location>
        <begin position="734"/>
        <end position="744"/>
    </location>
</feature>
<evidence type="ECO:0000256" key="5">
    <source>
        <dbReference type="ARBA" id="ARBA00022777"/>
    </source>
</evidence>
<dbReference type="EMBL" id="OZ037944">
    <property type="protein sequence ID" value="CAL1694652.1"/>
    <property type="molecule type" value="Genomic_DNA"/>
</dbReference>
<feature type="compositionally biased region" description="Basic and acidic residues" evidence="9">
    <location>
        <begin position="1077"/>
        <end position="1093"/>
    </location>
</feature>
<comment type="catalytic activity">
    <reaction evidence="7">
        <text>L-threonyl-[protein] + ATP = O-phospho-L-threonyl-[protein] + ADP + H(+)</text>
        <dbReference type="Rhea" id="RHEA:46608"/>
        <dbReference type="Rhea" id="RHEA-COMP:11060"/>
        <dbReference type="Rhea" id="RHEA-COMP:11605"/>
        <dbReference type="ChEBI" id="CHEBI:15378"/>
        <dbReference type="ChEBI" id="CHEBI:30013"/>
        <dbReference type="ChEBI" id="CHEBI:30616"/>
        <dbReference type="ChEBI" id="CHEBI:61977"/>
        <dbReference type="ChEBI" id="CHEBI:456216"/>
        <dbReference type="EC" id="2.7.11.1"/>
    </reaction>
</comment>
<evidence type="ECO:0000256" key="6">
    <source>
        <dbReference type="ARBA" id="ARBA00022840"/>
    </source>
</evidence>
<feature type="compositionally biased region" description="Polar residues" evidence="9">
    <location>
        <begin position="1112"/>
        <end position="1129"/>
    </location>
</feature>
<feature type="compositionally biased region" description="Polar residues" evidence="9">
    <location>
        <begin position="990"/>
        <end position="999"/>
    </location>
</feature>
<feature type="compositionally biased region" description="Polar residues" evidence="9">
    <location>
        <begin position="940"/>
        <end position="964"/>
    </location>
</feature>
<keyword evidence="4" id="KW-0547">Nucleotide-binding</keyword>
<evidence type="ECO:0000256" key="9">
    <source>
        <dbReference type="SAM" id="MobiDB-lite"/>
    </source>
</evidence>
<evidence type="ECO:0000256" key="3">
    <source>
        <dbReference type="ARBA" id="ARBA00022679"/>
    </source>
</evidence>
<evidence type="ECO:0000313" key="12">
    <source>
        <dbReference type="Proteomes" id="UP001497453"/>
    </source>
</evidence>